<feature type="region of interest" description="Disordered" evidence="11">
    <location>
        <begin position="472"/>
        <end position="535"/>
    </location>
</feature>
<gene>
    <name evidence="13" type="ORF">CDAUBV1_LOCUS14275</name>
</gene>
<dbReference type="Gene3D" id="1.10.510.10">
    <property type="entry name" value="Transferase(Phosphotransferase) domain 1"/>
    <property type="match status" value="1"/>
</dbReference>
<accession>A0AAV2TTJ7</accession>
<keyword evidence="6" id="KW-0418">Kinase</keyword>
<dbReference type="InterPro" id="IPR011009">
    <property type="entry name" value="Kinase-like_dom_sf"/>
</dbReference>
<dbReference type="FunFam" id="1.10.510.10:FF:000624">
    <property type="entry name" value="Mitogen-activated protein kinase"/>
    <property type="match status" value="1"/>
</dbReference>
<dbReference type="InterPro" id="IPR000719">
    <property type="entry name" value="Prot_kinase_dom"/>
</dbReference>
<dbReference type="FunFam" id="3.30.200.20:FF:000049">
    <property type="entry name" value="cyclin-dependent kinase-like 1 isoform X1"/>
    <property type="match status" value="1"/>
</dbReference>
<feature type="domain" description="Protein kinase" evidence="12">
    <location>
        <begin position="17"/>
        <end position="304"/>
    </location>
</feature>
<dbReference type="GO" id="GO:0005524">
    <property type="term" value="F:ATP binding"/>
    <property type="evidence" value="ECO:0007669"/>
    <property type="project" value="UniProtKB-UniRule"/>
</dbReference>
<evidence type="ECO:0000256" key="8">
    <source>
        <dbReference type="ARBA" id="ARBA00047811"/>
    </source>
</evidence>
<evidence type="ECO:0000256" key="10">
    <source>
        <dbReference type="PROSITE-ProRule" id="PRU10141"/>
    </source>
</evidence>
<evidence type="ECO:0000256" key="6">
    <source>
        <dbReference type="ARBA" id="ARBA00022777"/>
    </source>
</evidence>
<dbReference type="PROSITE" id="PS00107">
    <property type="entry name" value="PROTEIN_KINASE_ATP"/>
    <property type="match status" value="1"/>
</dbReference>
<comment type="catalytic activity">
    <reaction evidence="9">
        <text>L-seryl-[protein] + ATP = O-phospho-L-seryl-[protein] + ADP + H(+)</text>
        <dbReference type="Rhea" id="RHEA:17989"/>
        <dbReference type="Rhea" id="RHEA-COMP:9863"/>
        <dbReference type="Rhea" id="RHEA-COMP:11604"/>
        <dbReference type="ChEBI" id="CHEBI:15378"/>
        <dbReference type="ChEBI" id="CHEBI:29999"/>
        <dbReference type="ChEBI" id="CHEBI:30616"/>
        <dbReference type="ChEBI" id="CHEBI:83421"/>
        <dbReference type="ChEBI" id="CHEBI:456216"/>
        <dbReference type="EC" id="2.7.11.22"/>
    </reaction>
</comment>
<dbReference type="AlphaFoldDB" id="A0AAV2TTJ7"/>
<evidence type="ECO:0000259" key="12">
    <source>
        <dbReference type="PROSITE" id="PS50011"/>
    </source>
</evidence>
<dbReference type="GO" id="GO:0005634">
    <property type="term" value="C:nucleus"/>
    <property type="evidence" value="ECO:0007669"/>
    <property type="project" value="TreeGrafter"/>
</dbReference>
<dbReference type="Gene3D" id="3.30.200.20">
    <property type="entry name" value="Phosphorylase Kinase, domain 1"/>
    <property type="match status" value="1"/>
</dbReference>
<dbReference type="GO" id="GO:0004693">
    <property type="term" value="F:cyclin-dependent protein serine/threonine kinase activity"/>
    <property type="evidence" value="ECO:0007669"/>
    <property type="project" value="UniProtKB-EC"/>
</dbReference>
<evidence type="ECO:0000256" key="3">
    <source>
        <dbReference type="ARBA" id="ARBA00022527"/>
    </source>
</evidence>
<reference evidence="13" key="1">
    <citation type="submission" date="2024-06" db="EMBL/GenBank/DDBJ databases">
        <authorList>
            <person name="Liu X."/>
            <person name="Lenzi L."/>
            <person name="Haldenby T S."/>
            <person name="Uol C."/>
        </authorList>
    </citation>
    <scope>NUCLEOTIDE SEQUENCE</scope>
</reference>
<dbReference type="PANTHER" id="PTHR24056:SF400">
    <property type="entry name" value="KINASE, PUTATIVE-RELATED"/>
    <property type="match status" value="1"/>
</dbReference>
<evidence type="ECO:0000256" key="5">
    <source>
        <dbReference type="ARBA" id="ARBA00022741"/>
    </source>
</evidence>
<dbReference type="SUPFAM" id="SSF56112">
    <property type="entry name" value="Protein kinase-like (PK-like)"/>
    <property type="match status" value="1"/>
</dbReference>
<comment type="catalytic activity">
    <reaction evidence="8">
        <text>L-threonyl-[protein] + ATP = O-phospho-L-threonyl-[protein] + ADP + H(+)</text>
        <dbReference type="Rhea" id="RHEA:46608"/>
        <dbReference type="Rhea" id="RHEA-COMP:11060"/>
        <dbReference type="Rhea" id="RHEA-COMP:11605"/>
        <dbReference type="ChEBI" id="CHEBI:15378"/>
        <dbReference type="ChEBI" id="CHEBI:30013"/>
        <dbReference type="ChEBI" id="CHEBI:30616"/>
        <dbReference type="ChEBI" id="CHEBI:61977"/>
        <dbReference type="ChEBI" id="CHEBI:456216"/>
        <dbReference type="EC" id="2.7.11.22"/>
    </reaction>
</comment>
<dbReference type="InterPro" id="IPR050108">
    <property type="entry name" value="CDK"/>
</dbReference>
<feature type="region of interest" description="Disordered" evidence="11">
    <location>
        <begin position="327"/>
        <end position="348"/>
    </location>
</feature>
<comment type="similarity">
    <text evidence="1">Belongs to the protein kinase superfamily. CMGC Ser/Thr protein kinase family. CDC2/CDKX subfamily.</text>
</comment>
<keyword evidence="5 10" id="KW-0547">Nucleotide-binding</keyword>
<comment type="caution">
    <text evidence="13">The sequence shown here is derived from an EMBL/GenBank/DDBJ whole genome shotgun (WGS) entry which is preliminary data.</text>
</comment>
<dbReference type="EMBL" id="CAXLJL010000600">
    <property type="protein sequence ID" value="CAL5139241.1"/>
    <property type="molecule type" value="Genomic_DNA"/>
</dbReference>
<organism evidence="13 14">
    <name type="scientific">Calicophoron daubneyi</name>
    <name type="common">Rumen fluke</name>
    <name type="synonym">Paramphistomum daubneyi</name>
    <dbReference type="NCBI Taxonomy" id="300641"/>
    <lineage>
        <taxon>Eukaryota</taxon>
        <taxon>Metazoa</taxon>
        <taxon>Spiralia</taxon>
        <taxon>Lophotrochozoa</taxon>
        <taxon>Platyhelminthes</taxon>
        <taxon>Trematoda</taxon>
        <taxon>Digenea</taxon>
        <taxon>Plagiorchiida</taxon>
        <taxon>Pronocephalata</taxon>
        <taxon>Paramphistomoidea</taxon>
        <taxon>Paramphistomidae</taxon>
        <taxon>Calicophoron</taxon>
    </lineage>
</organism>
<feature type="binding site" evidence="10">
    <location>
        <position position="46"/>
    </location>
    <ligand>
        <name>ATP</name>
        <dbReference type="ChEBI" id="CHEBI:30616"/>
    </ligand>
</feature>
<name>A0AAV2TTJ7_CALDB</name>
<dbReference type="PROSITE" id="PS00108">
    <property type="entry name" value="PROTEIN_KINASE_ST"/>
    <property type="match status" value="1"/>
</dbReference>
<evidence type="ECO:0000256" key="1">
    <source>
        <dbReference type="ARBA" id="ARBA00006485"/>
    </source>
</evidence>
<evidence type="ECO:0000256" key="9">
    <source>
        <dbReference type="ARBA" id="ARBA00048367"/>
    </source>
</evidence>
<evidence type="ECO:0000256" key="4">
    <source>
        <dbReference type="ARBA" id="ARBA00022679"/>
    </source>
</evidence>
<dbReference type="SMART" id="SM00220">
    <property type="entry name" value="S_TKc"/>
    <property type="match status" value="1"/>
</dbReference>
<dbReference type="Proteomes" id="UP001497525">
    <property type="component" value="Unassembled WGS sequence"/>
</dbReference>
<keyword evidence="4" id="KW-0808">Transferase</keyword>
<dbReference type="EC" id="2.7.11.22" evidence="2"/>
<dbReference type="PANTHER" id="PTHR24056">
    <property type="entry name" value="CELL DIVISION PROTEIN KINASE"/>
    <property type="match status" value="1"/>
</dbReference>
<dbReference type="Pfam" id="PF00069">
    <property type="entry name" value="Pkinase"/>
    <property type="match status" value="1"/>
</dbReference>
<dbReference type="InterPro" id="IPR017441">
    <property type="entry name" value="Protein_kinase_ATP_BS"/>
</dbReference>
<dbReference type="PROSITE" id="PS50011">
    <property type="entry name" value="PROTEIN_KINASE_DOM"/>
    <property type="match status" value="1"/>
</dbReference>
<evidence type="ECO:0000313" key="13">
    <source>
        <dbReference type="EMBL" id="CAL5139241.1"/>
    </source>
</evidence>
<keyword evidence="7 10" id="KW-0067">ATP-binding</keyword>
<keyword evidence="3" id="KW-0723">Serine/threonine-protein kinase</keyword>
<evidence type="ECO:0000256" key="7">
    <source>
        <dbReference type="ARBA" id="ARBA00022840"/>
    </source>
</evidence>
<dbReference type="InterPro" id="IPR008271">
    <property type="entry name" value="Ser/Thr_kinase_AS"/>
</dbReference>
<protein>
    <recommendedName>
        <fullName evidence="2">cyclin-dependent kinase</fullName>
        <ecNumber evidence="2">2.7.11.22</ecNumber>
    </recommendedName>
</protein>
<evidence type="ECO:0000256" key="11">
    <source>
        <dbReference type="SAM" id="MobiDB-lite"/>
    </source>
</evidence>
<feature type="compositionally biased region" description="Polar residues" evidence="11">
    <location>
        <begin position="513"/>
        <end position="535"/>
    </location>
</feature>
<feature type="compositionally biased region" description="Polar residues" evidence="11">
    <location>
        <begin position="486"/>
        <end position="499"/>
    </location>
</feature>
<proteinExistence type="inferred from homology"/>
<evidence type="ECO:0000313" key="14">
    <source>
        <dbReference type="Proteomes" id="UP001497525"/>
    </source>
</evidence>
<sequence length="535" mass="59968">MPDSGDEKGEGLLFKKYEKISKLGEGAYGIVFKCRDVTTGQLVAIKQFTSSDDDPAIRKIAMREIRMLKRLKHPNLVNLIEVFRKRKHLNLVFQYLDHSLLNEMEMRPRRMDKTKIKKIMWQLLLGTDFCHQSNCIHRDIKPENILINKNNEVKLCDFGFARFLTGPEGVYTDYVATRWYRSPELLVGDTQYGPPVDVWAIGCVFAELLTNAPLWPGSSDLDQLYLITKNLGELHPRHRRIFEQSKYFAGIQVPVANPIEPLEKRFTDQPNGLTQKELDFLLSCVRMDPSERWTCAELLKHPYFGGTASSDKLSRIPCKVQDLGNSAFSDLPSPGGSNKPSKIDSPADELIKQPGKRQVIDKQAESVNHGAKNTTHPRAKLGLFNQKQSVSWDKKVPPMGATHHTFVRVATNKSNQHTHPISNSPVSQPAVIRPVLGTNLQTGTSSHVTHTNNSQFPKHWGVQSTSVGSVAGKSIGCIGQHHPSMHHSQPGENNLNKPQRSPFRMPRRRAPNESGSDPGSENTTPKASTTQSPAF</sequence>
<evidence type="ECO:0000256" key="2">
    <source>
        <dbReference type="ARBA" id="ARBA00012425"/>
    </source>
</evidence>